<dbReference type="EMBL" id="CDMY01000347">
    <property type="protein sequence ID" value="CEM04082.1"/>
    <property type="molecule type" value="Genomic_DNA"/>
</dbReference>
<evidence type="ECO:0000313" key="3">
    <source>
        <dbReference type="Proteomes" id="UP000041254"/>
    </source>
</evidence>
<evidence type="ECO:0000313" key="2">
    <source>
        <dbReference type="EMBL" id="CEM04082.1"/>
    </source>
</evidence>
<feature type="region of interest" description="Disordered" evidence="1">
    <location>
        <begin position="211"/>
        <end position="232"/>
    </location>
</feature>
<keyword evidence="3" id="KW-1185">Reference proteome</keyword>
<protein>
    <submittedName>
        <fullName evidence="2">Uncharacterized protein</fullName>
    </submittedName>
</protein>
<sequence>MMKRSRLSVYTHEWPDEQGVRVHINGEERESRQLEVILYTHLVLDLLPMRLHYAAEAVQSSFKASCVITRLHIKNQQQLRRRAAAVRRNQPTATLSTPDLMHRRVLSDCLKAVDQRCAQGPHEGGGGGGANLSARATSSIFSPNSNRNAVVEVSVRGMVRSPGLLPVLPLSLCQAISRHGFHILKADLQTQPSSLMSLKHIRRAIACRPSPFAEKDHGDGTQSISSSTQASSSAAPAAKSAAAAKPRVNALSSVVRVRYQFTLLPTQLIASLLQAMRKPEDEYSRTPDPAHQFLKELERGLVEAAAGLGKGERGERGELPLRMPQECDEALGEVINLREGACACGSECSRGAPQQQQQGGGGVRGAVAVSVTVKCRGQPTSMVGKLRSCLPSCHRGGLASLITAAHDLPQPRRVKPNPLSFGAIQNVQVPAGIVEEEAASV</sequence>
<feature type="compositionally biased region" description="Low complexity" evidence="1">
    <location>
        <begin position="221"/>
        <end position="232"/>
    </location>
</feature>
<dbReference type="Proteomes" id="UP000041254">
    <property type="component" value="Unassembled WGS sequence"/>
</dbReference>
<organism evidence="2 3">
    <name type="scientific">Vitrella brassicaformis (strain CCMP3155)</name>
    <dbReference type="NCBI Taxonomy" id="1169540"/>
    <lineage>
        <taxon>Eukaryota</taxon>
        <taxon>Sar</taxon>
        <taxon>Alveolata</taxon>
        <taxon>Colpodellida</taxon>
        <taxon>Vitrellaceae</taxon>
        <taxon>Vitrella</taxon>
    </lineage>
</organism>
<accession>A0A0G4EZ81</accession>
<dbReference type="VEuPathDB" id="CryptoDB:Vbra_8515"/>
<reference evidence="2 3" key="1">
    <citation type="submission" date="2014-11" db="EMBL/GenBank/DDBJ databases">
        <authorList>
            <person name="Zhu J."/>
            <person name="Qi W."/>
            <person name="Song R."/>
        </authorList>
    </citation>
    <scope>NUCLEOTIDE SEQUENCE [LARGE SCALE GENOMIC DNA]</scope>
</reference>
<gene>
    <name evidence="2" type="ORF">Vbra_8515</name>
</gene>
<evidence type="ECO:0000256" key="1">
    <source>
        <dbReference type="SAM" id="MobiDB-lite"/>
    </source>
</evidence>
<name>A0A0G4EZ81_VITBC</name>
<dbReference type="InParanoid" id="A0A0G4EZ81"/>
<dbReference type="AlphaFoldDB" id="A0A0G4EZ81"/>
<proteinExistence type="predicted"/>